<dbReference type="InterPro" id="IPR014017">
    <property type="entry name" value="DNA_helicase_UvrD-like_C"/>
</dbReference>
<evidence type="ECO:0000256" key="4">
    <source>
        <dbReference type="ARBA" id="ARBA00022763"/>
    </source>
</evidence>
<evidence type="ECO:0000256" key="11">
    <source>
        <dbReference type="ARBA" id="ARBA00023235"/>
    </source>
</evidence>
<feature type="domain" description="UvrD-like helicase ATP-binding" evidence="16">
    <location>
        <begin position="12"/>
        <end position="316"/>
    </location>
</feature>
<comment type="catalytic activity">
    <reaction evidence="14">
        <text>ATP + H2O = ADP + phosphate + H(+)</text>
        <dbReference type="Rhea" id="RHEA:13065"/>
        <dbReference type="ChEBI" id="CHEBI:15377"/>
        <dbReference type="ChEBI" id="CHEBI:15378"/>
        <dbReference type="ChEBI" id="CHEBI:30616"/>
        <dbReference type="ChEBI" id="CHEBI:43474"/>
        <dbReference type="ChEBI" id="CHEBI:456216"/>
        <dbReference type="EC" id="5.6.2.4"/>
    </reaction>
</comment>
<evidence type="ECO:0000256" key="2">
    <source>
        <dbReference type="ARBA" id="ARBA00022722"/>
    </source>
</evidence>
<keyword evidence="10" id="KW-0234">DNA repair</keyword>
<keyword evidence="3 15" id="KW-0547">Nucleotide-binding</keyword>
<dbReference type="EC" id="5.6.2.4" evidence="13"/>
<evidence type="ECO:0000256" key="10">
    <source>
        <dbReference type="ARBA" id="ARBA00023204"/>
    </source>
</evidence>
<evidence type="ECO:0000259" key="17">
    <source>
        <dbReference type="PROSITE" id="PS51217"/>
    </source>
</evidence>
<dbReference type="InterPro" id="IPR000212">
    <property type="entry name" value="DNA_helicase_UvrD/REP"/>
</dbReference>
<comment type="similarity">
    <text evidence="1">Belongs to the helicase family. UvrD subfamily.</text>
</comment>
<keyword evidence="8 15" id="KW-0067">ATP-binding</keyword>
<evidence type="ECO:0000256" key="14">
    <source>
        <dbReference type="ARBA" id="ARBA00048988"/>
    </source>
</evidence>
<keyword evidence="19" id="KW-1185">Reference proteome</keyword>
<evidence type="ECO:0000259" key="16">
    <source>
        <dbReference type="PROSITE" id="PS51198"/>
    </source>
</evidence>
<name>A0ABQ3UGY2_9CHLR</name>
<dbReference type="InterPro" id="IPR027417">
    <property type="entry name" value="P-loop_NTPase"/>
</dbReference>
<dbReference type="InterPro" id="IPR014016">
    <property type="entry name" value="UvrD-like_ATP-bd"/>
</dbReference>
<gene>
    <name evidence="18" type="ORF">KSB_04390</name>
</gene>
<keyword evidence="7" id="KW-0269">Exonuclease</keyword>
<evidence type="ECO:0000256" key="8">
    <source>
        <dbReference type="ARBA" id="ARBA00022840"/>
    </source>
</evidence>
<keyword evidence="6 15" id="KW-0347">Helicase</keyword>
<evidence type="ECO:0000256" key="3">
    <source>
        <dbReference type="ARBA" id="ARBA00022741"/>
    </source>
</evidence>
<evidence type="ECO:0000256" key="7">
    <source>
        <dbReference type="ARBA" id="ARBA00022839"/>
    </source>
</evidence>
<dbReference type="PROSITE" id="PS51217">
    <property type="entry name" value="UVRD_HELICASE_CTER"/>
    <property type="match status" value="1"/>
</dbReference>
<keyword evidence="9" id="KW-0238">DNA-binding</keyword>
<dbReference type="GO" id="GO:0004386">
    <property type="term" value="F:helicase activity"/>
    <property type="evidence" value="ECO:0007669"/>
    <property type="project" value="UniProtKB-KW"/>
</dbReference>
<dbReference type="Pfam" id="PF00580">
    <property type="entry name" value="UvrD-helicase"/>
    <property type="match status" value="1"/>
</dbReference>
<dbReference type="PANTHER" id="PTHR11070:SF2">
    <property type="entry name" value="ATP-DEPENDENT DNA HELICASE SRS2"/>
    <property type="match status" value="1"/>
</dbReference>
<proteinExistence type="inferred from homology"/>
<evidence type="ECO:0000256" key="9">
    <source>
        <dbReference type="ARBA" id="ARBA00023125"/>
    </source>
</evidence>
<dbReference type="InterPro" id="IPR013986">
    <property type="entry name" value="DExx_box_DNA_helicase_dom_sf"/>
</dbReference>
<keyword evidence="2" id="KW-0540">Nuclease</keyword>
<dbReference type="Proteomes" id="UP000654345">
    <property type="component" value="Unassembled WGS sequence"/>
</dbReference>
<dbReference type="Gene3D" id="3.90.320.10">
    <property type="match status" value="1"/>
</dbReference>
<comment type="catalytic activity">
    <reaction evidence="12">
        <text>Couples ATP hydrolysis with the unwinding of duplex DNA by translocating in the 3'-5' direction.</text>
        <dbReference type="EC" id="5.6.2.4"/>
    </reaction>
</comment>
<dbReference type="PANTHER" id="PTHR11070">
    <property type="entry name" value="UVRD / RECB / PCRA DNA HELICASE FAMILY MEMBER"/>
    <property type="match status" value="1"/>
</dbReference>
<dbReference type="Gene3D" id="1.10.10.160">
    <property type="match status" value="1"/>
</dbReference>
<dbReference type="SUPFAM" id="SSF52980">
    <property type="entry name" value="Restriction endonuclease-like"/>
    <property type="match status" value="1"/>
</dbReference>
<dbReference type="PROSITE" id="PS51198">
    <property type="entry name" value="UVRD_HELICASE_ATP_BIND"/>
    <property type="match status" value="1"/>
</dbReference>
<evidence type="ECO:0000256" key="1">
    <source>
        <dbReference type="ARBA" id="ARBA00009922"/>
    </source>
</evidence>
<evidence type="ECO:0000256" key="5">
    <source>
        <dbReference type="ARBA" id="ARBA00022801"/>
    </source>
</evidence>
<evidence type="ECO:0000313" key="18">
    <source>
        <dbReference type="EMBL" id="GHO51964.1"/>
    </source>
</evidence>
<dbReference type="EMBL" id="BNJG01000001">
    <property type="protein sequence ID" value="GHO51964.1"/>
    <property type="molecule type" value="Genomic_DNA"/>
</dbReference>
<dbReference type="SUPFAM" id="SSF52540">
    <property type="entry name" value="P-loop containing nucleoside triphosphate hydrolases"/>
    <property type="match status" value="1"/>
</dbReference>
<keyword evidence="5 15" id="KW-0378">Hydrolase</keyword>
<dbReference type="InterPro" id="IPR011604">
    <property type="entry name" value="PDDEXK-like_dom_sf"/>
</dbReference>
<reference evidence="18 19" key="1">
    <citation type="journal article" date="2021" name="Int. J. Syst. Evol. Microbiol.">
        <title>Reticulibacter mediterranei gen. nov., sp. nov., within the new family Reticulibacteraceae fam. nov., and Ktedonospora formicarum gen. nov., sp. nov., Ktedonobacter robiniae sp. nov., Dictyobacter formicarum sp. nov. and Dictyobacter arantiisoli sp. nov., belonging to the class Ktedonobacteria.</title>
        <authorList>
            <person name="Yabe S."/>
            <person name="Zheng Y."/>
            <person name="Wang C.M."/>
            <person name="Sakai Y."/>
            <person name="Abe K."/>
            <person name="Yokota A."/>
            <person name="Donadio S."/>
            <person name="Cavaletti L."/>
            <person name="Monciardini P."/>
        </authorList>
    </citation>
    <scope>NUCLEOTIDE SEQUENCE [LARGE SCALE GENOMIC DNA]</scope>
    <source>
        <strain evidence="18 19">SOSP1-30</strain>
    </source>
</reference>
<dbReference type="Pfam" id="PF13361">
    <property type="entry name" value="UvrD_C"/>
    <property type="match status" value="1"/>
</dbReference>
<keyword evidence="4" id="KW-0227">DNA damage</keyword>
<dbReference type="Pfam" id="PF12705">
    <property type="entry name" value="PDDEXK_1"/>
    <property type="match status" value="1"/>
</dbReference>
<accession>A0ABQ3UGY2</accession>
<keyword evidence="11" id="KW-0413">Isomerase</keyword>
<dbReference type="CDD" id="cd17932">
    <property type="entry name" value="DEXQc_UvrD"/>
    <property type="match status" value="1"/>
</dbReference>
<evidence type="ECO:0000256" key="13">
    <source>
        <dbReference type="ARBA" id="ARBA00034808"/>
    </source>
</evidence>
<evidence type="ECO:0000256" key="12">
    <source>
        <dbReference type="ARBA" id="ARBA00034617"/>
    </source>
</evidence>
<protein>
    <recommendedName>
        <fullName evidence="13">DNA 3'-5' helicase</fullName>
        <ecNumber evidence="13">5.6.2.4</ecNumber>
    </recommendedName>
</protein>
<organism evidence="18 19">
    <name type="scientific">Ktedonobacter robiniae</name>
    <dbReference type="NCBI Taxonomy" id="2778365"/>
    <lineage>
        <taxon>Bacteria</taxon>
        <taxon>Bacillati</taxon>
        <taxon>Chloroflexota</taxon>
        <taxon>Ktedonobacteria</taxon>
        <taxon>Ktedonobacterales</taxon>
        <taxon>Ktedonobacteraceae</taxon>
        <taxon>Ktedonobacter</taxon>
    </lineage>
</organism>
<dbReference type="InterPro" id="IPR011335">
    <property type="entry name" value="Restrct_endonuc-II-like"/>
</dbReference>
<dbReference type="Gene3D" id="3.40.50.300">
    <property type="entry name" value="P-loop containing nucleotide triphosphate hydrolases"/>
    <property type="match status" value="3"/>
</dbReference>
<dbReference type="RefSeq" id="WP_201368919.1">
    <property type="nucleotide sequence ID" value="NZ_BNJG01000001.1"/>
</dbReference>
<feature type="binding site" evidence="15">
    <location>
        <begin position="33"/>
        <end position="40"/>
    </location>
    <ligand>
        <name>ATP</name>
        <dbReference type="ChEBI" id="CHEBI:30616"/>
    </ligand>
</feature>
<feature type="domain" description="UvrD-like helicase C-terminal" evidence="17">
    <location>
        <begin position="317"/>
        <end position="599"/>
    </location>
</feature>
<evidence type="ECO:0000313" key="19">
    <source>
        <dbReference type="Proteomes" id="UP000654345"/>
    </source>
</evidence>
<evidence type="ECO:0000256" key="6">
    <source>
        <dbReference type="ARBA" id="ARBA00022806"/>
    </source>
</evidence>
<dbReference type="InterPro" id="IPR038726">
    <property type="entry name" value="PDDEXK_AddAB-type"/>
</dbReference>
<comment type="caution">
    <text evidence="18">The sequence shown here is derived from an EMBL/GenBank/DDBJ whole genome shotgun (WGS) entry which is preliminary data.</text>
</comment>
<sequence>MIHPQLHALYHGRMNEEQQAIISHKEGPLLVIAGPGSGKTHSLTLLAMNLLLSGEATPSQLILCTYTEKAALEMQDRLAGIAKAVDYRADLSQLKIDTIHGLCNRLVEEHLHHTPLGNDYEILNQFTQPLLIFEHLTEICHGQTLPFFVDLWGNHWQVAKHLGKYFDKITEELIFEQLKDYVKQFPRPTSERDKFLYALTYAYKNYQQLLTKTNRVDFAHLQKCAYNLLQRRPEIIQGLRYILVDEYQDTNYIQEQILLTLARATESYNLVVVGDEDQALYRFRGATVRNILEFTARSEFSGACVQYHLTTNYRSHPQIIDFYNRWMRTLDWRNDEHDRLSRTEKIIQADPQATFSDYPSVLTLQDADVEQEAEQLAEFIYTLKEQGRISDYNQVAFLLYSVRSYMSETYIEAFHKRGIAIHCPRARQYFEQEEIRLIIACFAYLLDYDGIHQDTVMEYSAFPGYVRACLQQLHTHPTLVQVLQPLKEEAAHIIEVREQPGKQLLDYFYLLLFHPAFSGFLANETQRANLVAFSQHLATFHRYYRDTSPDMSALEQARARFMHAFLCLLYENEANLPEDPNLLFPSDHVQMMTIHQAKGLEFPVVIVGRLDKASSLSRDEYKNENKHLQGFYHRKPFEAEEKIATFDFRRLYYVAFSRAKHLLILTAKRLPHVEFATIWRTAPESVYARDRLRLMPRTEAEPHTALKPRYSFTGHIQLYATCPRRFQFFRQFNFVPRRATEPFTGLIVHHTLEHIHRLVLEQPHTNLDDTQLTRIFERTLGFLTATSLDPSDTSQNEKALHQVLNYVHTNQGTLKMIAGAEDRFRVEKERYILTGKIDLLLHGTHGLDIMDFKTSKRPEKDTDYLAFYKQQLYLYASALQARTGQAPRRLFLYWTAEEHKKDALMEIPYTPTHIQEANDYVEEVVTHIQQQDFAIQQLPRPGVCKACDVRHLCRREGIV</sequence>
<evidence type="ECO:0000256" key="15">
    <source>
        <dbReference type="PROSITE-ProRule" id="PRU00560"/>
    </source>
</evidence>